<evidence type="ECO:0000313" key="2">
    <source>
        <dbReference type="EMBL" id="KYN01185.1"/>
    </source>
</evidence>
<gene>
    <name evidence="2" type="ORF">ALC62_08027</name>
</gene>
<reference evidence="2 3" key="1">
    <citation type="submission" date="2016-03" db="EMBL/GenBank/DDBJ databases">
        <title>Cyphomyrmex costatus WGS genome.</title>
        <authorList>
            <person name="Nygaard S."/>
            <person name="Hu H."/>
            <person name="Boomsma J."/>
            <person name="Zhang G."/>
        </authorList>
    </citation>
    <scope>NUCLEOTIDE SEQUENCE [LARGE SCALE GENOMIC DNA]</scope>
    <source>
        <strain evidence="2">MS0001</strain>
        <tissue evidence="2">Whole body</tissue>
    </source>
</reference>
<feature type="compositionally biased region" description="Basic and acidic residues" evidence="1">
    <location>
        <begin position="85"/>
        <end position="95"/>
    </location>
</feature>
<name>A0A195CKC9_9HYME</name>
<evidence type="ECO:0000313" key="3">
    <source>
        <dbReference type="Proteomes" id="UP000078542"/>
    </source>
</evidence>
<organism evidence="2 3">
    <name type="scientific">Cyphomyrmex costatus</name>
    <dbReference type="NCBI Taxonomy" id="456900"/>
    <lineage>
        <taxon>Eukaryota</taxon>
        <taxon>Metazoa</taxon>
        <taxon>Ecdysozoa</taxon>
        <taxon>Arthropoda</taxon>
        <taxon>Hexapoda</taxon>
        <taxon>Insecta</taxon>
        <taxon>Pterygota</taxon>
        <taxon>Neoptera</taxon>
        <taxon>Endopterygota</taxon>
        <taxon>Hymenoptera</taxon>
        <taxon>Apocrita</taxon>
        <taxon>Aculeata</taxon>
        <taxon>Formicoidea</taxon>
        <taxon>Formicidae</taxon>
        <taxon>Myrmicinae</taxon>
        <taxon>Cyphomyrmex</taxon>
    </lineage>
</organism>
<proteinExistence type="predicted"/>
<dbReference type="EMBL" id="KQ977634">
    <property type="protein sequence ID" value="KYN01185.1"/>
    <property type="molecule type" value="Genomic_DNA"/>
</dbReference>
<evidence type="ECO:0000256" key="1">
    <source>
        <dbReference type="SAM" id="MobiDB-lite"/>
    </source>
</evidence>
<accession>A0A195CKC9</accession>
<dbReference type="AlphaFoldDB" id="A0A195CKC9"/>
<keyword evidence="3" id="KW-1185">Reference proteome</keyword>
<protein>
    <submittedName>
        <fullName evidence="2">Uncharacterized protein</fullName>
    </submittedName>
</protein>
<sequence>MTAVNFGESRPRFKGVFSRERNCFHQSESRDKLRKNWQACSMGTRSASGKSVSLAHLWPGSPISHLYPWMTTEFAVRHPRLMDPRPFLESKERSGKHSTGGNRRRERSLPPNLALSINLTSSSRRKEGLCVFGHDARGSWRVHTAATPLPCPKVDPGVSWGTLETRQIVDDVHLDNTVPFPSVF</sequence>
<feature type="region of interest" description="Disordered" evidence="1">
    <location>
        <begin position="85"/>
        <end position="112"/>
    </location>
</feature>
<dbReference type="Proteomes" id="UP000078542">
    <property type="component" value="Unassembled WGS sequence"/>
</dbReference>